<dbReference type="Pfam" id="PF17917">
    <property type="entry name" value="RT_RNaseH"/>
    <property type="match status" value="1"/>
</dbReference>
<evidence type="ECO:0000256" key="4">
    <source>
        <dbReference type="ARBA" id="ARBA00022759"/>
    </source>
</evidence>
<dbReference type="InterPro" id="IPR050951">
    <property type="entry name" value="Retrovirus_Pol_polyprotein"/>
</dbReference>
<dbReference type="InterPro" id="IPR043502">
    <property type="entry name" value="DNA/RNA_pol_sf"/>
</dbReference>
<keyword evidence="1" id="KW-0808">Transferase</keyword>
<dbReference type="GO" id="GO:0016787">
    <property type="term" value="F:hydrolase activity"/>
    <property type="evidence" value="ECO:0007669"/>
    <property type="project" value="UniProtKB-KW"/>
</dbReference>
<accession>A0A131YFM9</accession>
<keyword evidence="2" id="KW-0548">Nucleotidyltransferase</keyword>
<evidence type="ECO:0000256" key="3">
    <source>
        <dbReference type="ARBA" id="ARBA00022722"/>
    </source>
</evidence>
<keyword evidence="3" id="KW-0540">Nuclease</keyword>
<keyword evidence="6" id="KW-0695">RNA-directed DNA polymerase</keyword>
<reference evidence="8" key="1">
    <citation type="journal article" date="2016" name="Ticks Tick Borne Dis.">
        <title>De novo assembly and annotation of the salivary gland transcriptome of Rhipicephalus appendiculatus male and female ticks during blood feeding.</title>
        <authorList>
            <person name="de Castro M.H."/>
            <person name="de Klerk D."/>
            <person name="Pienaar R."/>
            <person name="Latif A.A."/>
            <person name="Rees D.J."/>
            <person name="Mans B.J."/>
        </authorList>
    </citation>
    <scope>NUCLEOTIDE SEQUENCE</scope>
    <source>
        <tissue evidence="8">Salivary glands</tissue>
    </source>
</reference>
<sequence length="147" mass="16738">MLAVVWGIEHFHIYLYGTMFLLLTDHKPLVSILGNPRSLPSARLERLALRIQQYTFEVQHTSGPSNPSDYLSRHPVNSLEEFQCIESVAEEYVNFVVSHSLPHAMTIEEVTRAALKGPQHFKYWKSTTLQPFHHVATELAVSEEGPV</sequence>
<evidence type="ECO:0000256" key="6">
    <source>
        <dbReference type="ARBA" id="ARBA00022918"/>
    </source>
</evidence>
<dbReference type="SUPFAM" id="SSF56672">
    <property type="entry name" value="DNA/RNA polymerases"/>
    <property type="match status" value="1"/>
</dbReference>
<dbReference type="PANTHER" id="PTHR37984:SF5">
    <property type="entry name" value="PROTEIN NYNRIN-LIKE"/>
    <property type="match status" value="1"/>
</dbReference>
<proteinExistence type="predicted"/>
<dbReference type="PANTHER" id="PTHR37984">
    <property type="entry name" value="PROTEIN CBG26694"/>
    <property type="match status" value="1"/>
</dbReference>
<feature type="domain" description="Reverse transcriptase RNase H-like" evidence="7">
    <location>
        <begin position="1"/>
        <end position="54"/>
    </location>
</feature>
<dbReference type="InterPro" id="IPR041373">
    <property type="entry name" value="RT_RNaseH"/>
</dbReference>
<evidence type="ECO:0000256" key="5">
    <source>
        <dbReference type="ARBA" id="ARBA00022801"/>
    </source>
</evidence>
<evidence type="ECO:0000259" key="7">
    <source>
        <dbReference type="Pfam" id="PF17917"/>
    </source>
</evidence>
<evidence type="ECO:0000256" key="1">
    <source>
        <dbReference type="ARBA" id="ARBA00022679"/>
    </source>
</evidence>
<organism evidence="8">
    <name type="scientific">Rhipicephalus appendiculatus</name>
    <name type="common">Brown ear tick</name>
    <dbReference type="NCBI Taxonomy" id="34631"/>
    <lineage>
        <taxon>Eukaryota</taxon>
        <taxon>Metazoa</taxon>
        <taxon>Ecdysozoa</taxon>
        <taxon>Arthropoda</taxon>
        <taxon>Chelicerata</taxon>
        <taxon>Arachnida</taxon>
        <taxon>Acari</taxon>
        <taxon>Parasitiformes</taxon>
        <taxon>Ixodida</taxon>
        <taxon>Ixodoidea</taxon>
        <taxon>Ixodidae</taxon>
        <taxon>Rhipicephalinae</taxon>
        <taxon>Rhipicephalus</taxon>
        <taxon>Rhipicephalus</taxon>
    </lineage>
</organism>
<keyword evidence="5" id="KW-0378">Hydrolase</keyword>
<dbReference type="GO" id="GO:0003964">
    <property type="term" value="F:RNA-directed DNA polymerase activity"/>
    <property type="evidence" value="ECO:0007669"/>
    <property type="project" value="UniProtKB-KW"/>
</dbReference>
<dbReference type="AlphaFoldDB" id="A0A131YFM9"/>
<evidence type="ECO:0000313" key="8">
    <source>
        <dbReference type="EMBL" id="JAP78134.1"/>
    </source>
</evidence>
<name>A0A131YFM9_RHIAP</name>
<dbReference type="GO" id="GO:0004519">
    <property type="term" value="F:endonuclease activity"/>
    <property type="evidence" value="ECO:0007669"/>
    <property type="project" value="UniProtKB-KW"/>
</dbReference>
<evidence type="ECO:0000256" key="2">
    <source>
        <dbReference type="ARBA" id="ARBA00022695"/>
    </source>
</evidence>
<protein>
    <submittedName>
        <fullName evidence="8">Poly protein like family protein</fullName>
    </submittedName>
</protein>
<keyword evidence="4" id="KW-0255">Endonuclease</keyword>
<dbReference type="EMBL" id="GEDV01010423">
    <property type="protein sequence ID" value="JAP78134.1"/>
    <property type="molecule type" value="Transcribed_RNA"/>
</dbReference>